<sequence>MPILAPATLQLLKGIPCVHRPKDILFQETTTLGIRRSSFKRVIAGRTEIRVDAFRRPVRVKTGYWNGDIVNVHPEFEDCKQIATETNLPLLQVIQSVQLAAQEALKTTA</sequence>
<dbReference type="Gene3D" id="3.10.20.300">
    <property type="entry name" value="mk0293 like domain"/>
    <property type="match status" value="1"/>
</dbReference>
<dbReference type="HOGENOM" id="CLU_2188876_0_0_1"/>
<evidence type="ECO:0000313" key="2">
    <source>
        <dbReference type="EMBL" id="CCA18520.1"/>
    </source>
</evidence>
<protein>
    <submittedName>
        <fullName evidence="2">Uncharacterized protein AlNc14C52G4039</fullName>
    </submittedName>
</protein>
<dbReference type="AlphaFoldDB" id="F0WBJ3"/>
<gene>
    <name evidence="2" type="primary">AlNc14C52G4039</name>
    <name evidence="2" type="ORF">ALNC14_046630</name>
</gene>
<dbReference type="EMBL" id="FR824097">
    <property type="protein sequence ID" value="CCA18520.1"/>
    <property type="molecule type" value="Genomic_DNA"/>
</dbReference>
<dbReference type="Pfam" id="PF01969">
    <property type="entry name" value="Ni_insertion"/>
    <property type="match status" value="1"/>
</dbReference>
<reference evidence="2" key="1">
    <citation type="journal article" date="2011" name="PLoS Biol.">
        <title>Gene gain and loss during evolution of obligate parasitism in the white rust pathogen of Arabidopsis thaliana.</title>
        <authorList>
            <person name="Kemen E."/>
            <person name="Gardiner A."/>
            <person name="Schultz-Larsen T."/>
            <person name="Kemen A.C."/>
            <person name="Balmuth A.L."/>
            <person name="Robert-Seilaniantz A."/>
            <person name="Bailey K."/>
            <person name="Holub E."/>
            <person name="Studholme D.J."/>
            <person name="Maclean D."/>
            <person name="Jones J.D."/>
        </authorList>
    </citation>
    <scope>NUCLEOTIDE SEQUENCE</scope>
</reference>
<dbReference type="InterPro" id="IPR002822">
    <property type="entry name" value="Ni_insertion"/>
</dbReference>
<evidence type="ECO:0000256" key="1">
    <source>
        <dbReference type="ARBA" id="ARBA00022596"/>
    </source>
</evidence>
<dbReference type="PANTHER" id="PTHR36566">
    <property type="entry name" value="NICKEL INSERTION PROTEIN-RELATED"/>
    <property type="match status" value="1"/>
</dbReference>
<accession>F0WBJ3</accession>
<name>F0WBJ3_9STRA</name>
<organism evidence="2">
    <name type="scientific">Albugo laibachii Nc14</name>
    <dbReference type="NCBI Taxonomy" id="890382"/>
    <lineage>
        <taxon>Eukaryota</taxon>
        <taxon>Sar</taxon>
        <taxon>Stramenopiles</taxon>
        <taxon>Oomycota</taxon>
        <taxon>Peronosporomycetes</taxon>
        <taxon>Albuginales</taxon>
        <taxon>Albuginaceae</taxon>
        <taxon>Albugo</taxon>
    </lineage>
</organism>
<proteinExistence type="predicted"/>
<reference evidence="2" key="2">
    <citation type="submission" date="2011-02" db="EMBL/GenBank/DDBJ databases">
        <authorList>
            <person name="MacLean D."/>
        </authorList>
    </citation>
    <scope>NUCLEOTIDE SEQUENCE</scope>
</reference>
<keyword evidence="1" id="KW-0533">Nickel</keyword>
<dbReference type="PANTHER" id="PTHR36566:SF1">
    <property type="entry name" value="PYRIDINIUM-3,5-BISTHIOCARBOXYLIC ACID MONONUCLEOTIDE NICKEL INSERTION PROTEIN"/>
    <property type="match status" value="1"/>
</dbReference>